<evidence type="ECO:0000313" key="1">
    <source>
        <dbReference type="EMBL" id="GAN31706.1"/>
    </source>
</evidence>
<dbReference type="GO" id="GO:0008168">
    <property type="term" value="F:methyltransferase activity"/>
    <property type="evidence" value="ECO:0007669"/>
    <property type="project" value="UniProtKB-KW"/>
</dbReference>
<dbReference type="Proteomes" id="UP000032309">
    <property type="component" value="Unassembled WGS sequence"/>
</dbReference>
<evidence type="ECO:0000313" key="2">
    <source>
        <dbReference type="Proteomes" id="UP000032309"/>
    </source>
</evidence>
<gene>
    <name evidence="1" type="ORF">BROSI_A0210</name>
</gene>
<dbReference type="EMBL" id="BAFN01000001">
    <property type="protein sequence ID" value="GAN31706.1"/>
    <property type="molecule type" value="Genomic_DNA"/>
</dbReference>
<protein>
    <submittedName>
        <fullName evidence="1">SAM-dependent methyltransferases</fullName>
    </submittedName>
</protein>
<name>A0ABQ0JSJ6_9BACT</name>
<proteinExistence type="predicted"/>
<accession>A0ABQ0JSJ6</accession>
<keyword evidence="1" id="KW-0489">Methyltransferase</keyword>
<dbReference type="GO" id="GO:0032259">
    <property type="term" value="P:methylation"/>
    <property type="evidence" value="ECO:0007669"/>
    <property type="project" value="UniProtKB-KW"/>
</dbReference>
<keyword evidence="1" id="KW-0808">Transferase</keyword>
<keyword evidence="2" id="KW-1185">Reference proteome</keyword>
<organism evidence="1 2">
    <name type="scientific">Candidatus Brocadia sinica JPN1</name>
    <dbReference type="NCBI Taxonomy" id="1197129"/>
    <lineage>
        <taxon>Bacteria</taxon>
        <taxon>Pseudomonadati</taxon>
        <taxon>Planctomycetota</taxon>
        <taxon>Candidatus Brocadiia</taxon>
        <taxon>Candidatus Brocadiales</taxon>
        <taxon>Candidatus Brocadiaceae</taxon>
        <taxon>Candidatus Brocadia</taxon>
    </lineage>
</organism>
<reference evidence="2" key="1">
    <citation type="journal article" date="2015" name="Genome Announc.">
        <title>Draft Genome Sequence of an Anaerobic Ammonium-Oxidizing Bacterium, "Candidatus Brocadia sinica".</title>
        <authorList>
            <person name="Oshiki M."/>
            <person name="Shinyako-Hata K."/>
            <person name="Satoh H."/>
            <person name="Okabe S."/>
        </authorList>
    </citation>
    <scope>NUCLEOTIDE SEQUENCE [LARGE SCALE GENOMIC DNA]</scope>
    <source>
        <strain evidence="2">JPN1</strain>
    </source>
</reference>
<sequence length="68" mass="7639">MRIFPLLDLGGFLSSYVEEIAVGLQRGGYAVEFQKVPYEFQRGGDQMIRIKHLTFTAADMANRAADLD</sequence>
<comment type="caution">
    <text evidence="1">The sequence shown here is derived from an EMBL/GenBank/DDBJ whole genome shotgun (WGS) entry which is preliminary data.</text>
</comment>